<evidence type="ECO:0000313" key="2">
    <source>
        <dbReference type="Proteomes" id="UP000006251"/>
    </source>
</evidence>
<dbReference type="AlphaFoldDB" id="K6YDK4"/>
<dbReference type="OrthoDB" id="9806524at2"/>
<protein>
    <recommendedName>
        <fullName evidence="3">SapC family protein</fullName>
    </recommendedName>
</protein>
<sequence>MKKLTLVELSNKAHKDFKIKNNAVIDHIAKQHLMNLRATELGQAATCYPVFATKNTHNGFWTFSAMTSFTPNENLFVKNDKFDVIYRPTSIQTFPFYLMQAPSEGNTYTIGILEDQGDFSKTTGEPLFDEKSSPTEGTKRRAQLLDADVQKDIQTAQFSKALDDLGLFKPLDMNVQLADGNSKKIRGLHTIDEDRFQILSIEELDSLRQQGYLMPILAMLISLLQVNKLITLNNQDVERAPIVEVKMEVAKDAVIS</sequence>
<gene>
    <name evidence="1" type="ORF">GPAL_3949</name>
</gene>
<dbReference type="STRING" id="1121922.GCA_000428905_03503"/>
<dbReference type="Proteomes" id="UP000006251">
    <property type="component" value="Unassembled WGS sequence"/>
</dbReference>
<dbReference type="RefSeq" id="WP_006015398.1">
    <property type="nucleotide sequence ID" value="NZ_AUAV01000023.1"/>
</dbReference>
<dbReference type="InterPro" id="IPR010836">
    <property type="entry name" value="SapC"/>
</dbReference>
<dbReference type="Pfam" id="PF07277">
    <property type="entry name" value="SapC"/>
    <property type="match status" value="1"/>
</dbReference>
<accession>K6YDK4</accession>
<comment type="caution">
    <text evidence="1">The sequence shown here is derived from an EMBL/GenBank/DDBJ whole genome shotgun (WGS) entry which is preliminary data.</text>
</comment>
<keyword evidence="2" id="KW-1185">Reference proteome</keyword>
<organism evidence="1 2">
    <name type="scientific">Brumicola pallidula DSM 14239 = ACAM 615</name>
    <dbReference type="NCBI Taxonomy" id="1121922"/>
    <lineage>
        <taxon>Bacteria</taxon>
        <taxon>Pseudomonadati</taxon>
        <taxon>Pseudomonadota</taxon>
        <taxon>Gammaproteobacteria</taxon>
        <taxon>Alteromonadales</taxon>
        <taxon>Alteromonadaceae</taxon>
        <taxon>Brumicola</taxon>
    </lineage>
</organism>
<evidence type="ECO:0000313" key="1">
    <source>
        <dbReference type="EMBL" id="GAC30789.1"/>
    </source>
</evidence>
<reference evidence="2" key="1">
    <citation type="journal article" date="2014" name="Environ. Microbiol.">
        <title>Comparative genomics of the marine bacterial genus Glaciecola reveals the high degree of genomic diversity and genomic characteristic for cold adaptation.</title>
        <authorList>
            <person name="Qin Q.L."/>
            <person name="Xie B.B."/>
            <person name="Yu Y."/>
            <person name="Shu Y.L."/>
            <person name="Rong J.C."/>
            <person name="Zhang Y.J."/>
            <person name="Zhao D.L."/>
            <person name="Chen X.L."/>
            <person name="Zhang X.Y."/>
            <person name="Chen B."/>
            <person name="Zhou B.C."/>
            <person name="Zhang Y.Z."/>
        </authorList>
    </citation>
    <scope>NUCLEOTIDE SEQUENCE [LARGE SCALE GENOMIC DNA]</scope>
    <source>
        <strain evidence="2">ACAM 615</strain>
    </source>
</reference>
<name>K6YDK4_9ALTE</name>
<dbReference type="EMBL" id="BAEQ01000066">
    <property type="protein sequence ID" value="GAC30789.1"/>
    <property type="molecule type" value="Genomic_DNA"/>
</dbReference>
<evidence type="ECO:0008006" key="3">
    <source>
        <dbReference type="Google" id="ProtNLM"/>
    </source>
</evidence>
<proteinExistence type="predicted"/>